<dbReference type="PANTHER" id="PTHR37483">
    <property type="entry name" value="UPF0125 PROTEIN RATB"/>
    <property type="match status" value="1"/>
</dbReference>
<evidence type="ECO:0000256" key="1">
    <source>
        <dbReference type="ARBA" id="ARBA00010645"/>
    </source>
</evidence>
<evidence type="ECO:0000313" key="3">
    <source>
        <dbReference type="EMBL" id="POB01828.1"/>
    </source>
</evidence>
<dbReference type="Proteomes" id="UP000243451">
    <property type="component" value="Unassembled WGS sequence"/>
</dbReference>
<sequence length="103" mass="11275">MAEQTMVVEVAYALPHKQKIVTLNVPEGTSVLDAVRMSGLDQHFPELDIDSAPLGIFGKAVPKPAERVLQSGERVEIYRPLIADPKEVRKQRAAKAKAAKADE</sequence>
<dbReference type="InterPro" id="IPR016155">
    <property type="entry name" value="Mopterin_synth/thiamin_S_b"/>
</dbReference>
<dbReference type="HAMAP" id="MF_00460">
    <property type="entry name" value="UPF0125_RnfH"/>
    <property type="match status" value="1"/>
</dbReference>
<dbReference type="Gene3D" id="3.10.20.280">
    <property type="entry name" value="RnfH-like"/>
    <property type="match status" value="1"/>
</dbReference>
<organism evidence="3 4">
    <name type="scientific">Halopseudomonas oceani</name>
    <dbReference type="NCBI Taxonomy" id="1708783"/>
    <lineage>
        <taxon>Bacteria</taxon>
        <taxon>Pseudomonadati</taxon>
        <taxon>Pseudomonadota</taxon>
        <taxon>Gammaproteobacteria</taxon>
        <taxon>Pseudomonadales</taxon>
        <taxon>Pseudomonadaceae</taxon>
        <taxon>Halopseudomonas</taxon>
    </lineage>
</organism>
<comment type="similarity">
    <text evidence="1 2">Belongs to the UPF0125 (RnfH) family.</text>
</comment>
<dbReference type="SUPFAM" id="SSF54285">
    <property type="entry name" value="MoaD/ThiS"/>
    <property type="match status" value="1"/>
</dbReference>
<proteinExistence type="inferred from homology"/>
<dbReference type="NCBIfam" id="NF002490">
    <property type="entry name" value="PRK01777.1"/>
    <property type="match status" value="1"/>
</dbReference>
<keyword evidence="4" id="KW-1185">Reference proteome</keyword>
<protein>
    <recommendedName>
        <fullName evidence="2">UPF0125 protein C1949_15020</fullName>
    </recommendedName>
</protein>
<evidence type="ECO:0000313" key="4">
    <source>
        <dbReference type="Proteomes" id="UP000243451"/>
    </source>
</evidence>
<dbReference type="AlphaFoldDB" id="A0A2P4ES57"/>
<dbReference type="InterPro" id="IPR037021">
    <property type="entry name" value="RnfH_sf"/>
</dbReference>
<name>A0A2P4ES57_9GAMM</name>
<accession>A0A2P4ES57</accession>
<evidence type="ECO:0000256" key="2">
    <source>
        <dbReference type="HAMAP-Rule" id="MF_00460"/>
    </source>
</evidence>
<gene>
    <name evidence="3" type="ORF">C1949_15020</name>
</gene>
<dbReference type="PANTHER" id="PTHR37483:SF1">
    <property type="entry name" value="UPF0125 PROTEIN RATB"/>
    <property type="match status" value="1"/>
</dbReference>
<comment type="caution">
    <text evidence="3">The sequence shown here is derived from an EMBL/GenBank/DDBJ whole genome shotgun (WGS) entry which is preliminary data.</text>
</comment>
<dbReference type="InterPro" id="IPR005346">
    <property type="entry name" value="RnfH"/>
</dbReference>
<dbReference type="Pfam" id="PF03658">
    <property type="entry name" value="Ub-RnfH"/>
    <property type="match status" value="1"/>
</dbReference>
<dbReference type="RefSeq" id="WP_104739288.1">
    <property type="nucleotide sequence ID" value="NZ_BMHR01000015.1"/>
</dbReference>
<reference evidence="3 4" key="1">
    <citation type="submission" date="2018-01" db="EMBL/GenBank/DDBJ databases">
        <title>Draft genome of the type strain Pseudomonas oceani DSM 100277 isolated from the deep water in Okinawa trough, northwestern Pacific Ocean.</title>
        <authorList>
            <person name="Gomila M."/>
            <person name="Mulet M."/>
            <person name="Garcia-Valdes E."/>
            <person name="Lalucat J."/>
        </authorList>
    </citation>
    <scope>NUCLEOTIDE SEQUENCE [LARGE SCALE GENOMIC DNA]</scope>
    <source>
        <strain evidence="3 4">DSM 100277</strain>
    </source>
</reference>
<dbReference type="EMBL" id="PPSK01000017">
    <property type="protein sequence ID" value="POB01828.1"/>
    <property type="molecule type" value="Genomic_DNA"/>
</dbReference>
<dbReference type="OrthoDB" id="9796575at2"/>